<gene>
    <name evidence="2" type="ORF">BTW07_12305</name>
</gene>
<comment type="caution">
    <text evidence="2">The sequence shown here is derived from an EMBL/GenBank/DDBJ whole genome shotgun (WGS) entry which is preliminary data.</text>
</comment>
<keyword evidence="1" id="KW-0732">Signal</keyword>
<name>A0A1Q8SRI0_9GAMM</name>
<feature type="signal peptide" evidence="1">
    <location>
        <begin position="1"/>
        <end position="28"/>
    </location>
</feature>
<protein>
    <submittedName>
        <fullName evidence="2">Uncharacterized protein</fullName>
    </submittedName>
</protein>
<organism evidence="2 3">
    <name type="scientific">Salinicola socius</name>
    <dbReference type="NCBI Taxonomy" id="404433"/>
    <lineage>
        <taxon>Bacteria</taxon>
        <taxon>Pseudomonadati</taxon>
        <taxon>Pseudomonadota</taxon>
        <taxon>Gammaproteobacteria</taxon>
        <taxon>Oceanospirillales</taxon>
        <taxon>Halomonadaceae</taxon>
        <taxon>Salinicola</taxon>
    </lineage>
</organism>
<dbReference type="OrthoDB" id="6183564at2"/>
<dbReference type="EMBL" id="MSDO01000017">
    <property type="protein sequence ID" value="OLO04051.1"/>
    <property type="molecule type" value="Genomic_DNA"/>
</dbReference>
<dbReference type="Proteomes" id="UP000186878">
    <property type="component" value="Unassembled WGS sequence"/>
</dbReference>
<keyword evidence="3" id="KW-1185">Reference proteome</keyword>
<accession>A0A1Q8SRI0</accession>
<sequence length="120" mass="12884">MKTKIMPRLAQIAAAVALAGIMPVLAQANDSIAQQEAMQRLHQPLNLQPAMMTANQFGAWRLDIGAGHSEASANALRAEQNRTGMETMKALGREQQSLIAEGQSAAQMGVVKRLYNTDPA</sequence>
<evidence type="ECO:0000313" key="2">
    <source>
        <dbReference type="EMBL" id="OLO04051.1"/>
    </source>
</evidence>
<evidence type="ECO:0000313" key="3">
    <source>
        <dbReference type="Proteomes" id="UP000186878"/>
    </source>
</evidence>
<feature type="chain" id="PRO_5012909384" evidence="1">
    <location>
        <begin position="29"/>
        <end position="120"/>
    </location>
</feature>
<reference evidence="2 3" key="1">
    <citation type="submission" date="2016-12" db="EMBL/GenBank/DDBJ databases">
        <title>Draft genome sequences of strains Salinicola socius SMB35, Salinicola sp. MH3R3-1 and Chromohalobacter sp. SMB17 from the Verkhnekamsk potash mining region of Russia.</title>
        <authorList>
            <person name="Mavrodi D.V."/>
            <person name="Olsson B.E."/>
            <person name="Korsakova E.S."/>
            <person name="Pyankova A."/>
            <person name="Mavrodi O.V."/>
            <person name="Plotnikova E.G."/>
        </authorList>
    </citation>
    <scope>NUCLEOTIDE SEQUENCE [LARGE SCALE GENOMIC DNA]</scope>
    <source>
        <strain evidence="2 3">SMB35</strain>
    </source>
</reference>
<proteinExistence type="predicted"/>
<evidence type="ECO:0000256" key="1">
    <source>
        <dbReference type="SAM" id="SignalP"/>
    </source>
</evidence>
<dbReference type="AlphaFoldDB" id="A0A1Q8SRI0"/>
<dbReference type="RefSeq" id="WP_075570459.1">
    <property type="nucleotide sequence ID" value="NZ_MSDO01000017.1"/>
</dbReference>